<organism evidence="2">
    <name type="scientific">marine metagenome</name>
    <dbReference type="NCBI Taxonomy" id="408172"/>
    <lineage>
        <taxon>unclassified sequences</taxon>
        <taxon>metagenomes</taxon>
        <taxon>ecological metagenomes</taxon>
    </lineage>
</organism>
<protein>
    <recommendedName>
        <fullName evidence="3">Glycosyltransferase RgtA/B/C/D-like domain-containing protein</fullName>
    </recommendedName>
</protein>
<sequence length="269" mass="30639">QSVPIFLAIGIYWCVLLMREQQYKHWIMFIFYSCLPSLLVLSYLFYTGVLEDFYESYIRSNLLYSKYALVGAVSPPLHNRLATILEIFSRNIGPLLPLLSWSLILFFSGMLLIFKTNKPSIPQKKLVVLFLITIVAAYLAVVIPGNGFDHYLILFLVPFFSFAGYITATCILPITKKYSLHMLILLLATVGVPFLLTFHSGSPGIAYALTKPALEPSELARFVKRLTTPGERVVFWGFETRYYIEAEVIQGTREAHPKTVLHSGQNDYY</sequence>
<feature type="transmembrane region" description="Helical" evidence="1">
    <location>
        <begin position="95"/>
        <end position="114"/>
    </location>
</feature>
<keyword evidence="1" id="KW-0472">Membrane</keyword>
<reference evidence="2" key="1">
    <citation type="submission" date="2018-05" db="EMBL/GenBank/DDBJ databases">
        <authorList>
            <person name="Lanie J.A."/>
            <person name="Ng W.-L."/>
            <person name="Kazmierczak K.M."/>
            <person name="Andrzejewski T.M."/>
            <person name="Davidsen T.M."/>
            <person name="Wayne K.J."/>
            <person name="Tettelin H."/>
            <person name="Glass J.I."/>
            <person name="Rusch D."/>
            <person name="Podicherti R."/>
            <person name="Tsui H.-C.T."/>
            <person name="Winkler M.E."/>
        </authorList>
    </citation>
    <scope>NUCLEOTIDE SEQUENCE</scope>
</reference>
<feature type="transmembrane region" description="Helical" evidence="1">
    <location>
        <begin position="126"/>
        <end position="145"/>
    </location>
</feature>
<feature type="transmembrane region" description="Helical" evidence="1">
    <location>
        <begin position="151"/>
        <end position="172"/>
    </location>
</feature>
<keyword evidence="1" id="KW-0812">Transmembrane</keyword>
<dbReference type="AlphaFoldDB" id="A0A382XL25"/>
<accession>A0A382XL25</accession>
<evidence type="ECO:0000256" key="1">
    <source>
        <dbReference type="SAM" id="Phobius"/>
    </source>
</evidence>
<proteinExistence type="predicted"/>
<feature type="transmembrane region" description="Helical" evidence="1">
    <location>
        <begin position="184"/>
        <end position="209"/>
    </location>
</feature>
<evidence type="ECO:0008006" key="3">
    <source>
        <dbReference type="Google" id="ProtNLM"/>
    </source>
</evidence>
<evidence type="ECO:0000313" key="2">
    <source>
        <dbReference type="EMBL" id="SVD71544.1"/>
    </source>
</evidence>
<feature type="non-terminal residue" evidence="2">
    <location>
        <position position="1"/>
    </location>
</feature>
<gene>
    <name evidence="2" type="ORF">METZ01_LOCUS424398</name>
</gene>
<feature type="transmembrane region" description="Helical" evidence="1">
    <location>
        <begin position="26"/>
        <end position="46"/>
    </location>
</feature>
<name>A0A382XL25_9ZZZZ</name>
<dbReference type="EMBL" id="UINC01168489">
    <property type="protein sequence ID" value="SVD71544.1"/>
    <property type="molecule type" value="Genomic_DNA"/>
</dbReference>
<keyword evidence="1" id="KW-1133">Transmembrane helix</keyword>
<feature type="non-terminal residue" evidence="2">
    <location>
        <position position="269"/>
    </location>
</feature>